<gene>
    <name evidence="8 10" type="primary">secY2</name>
    <name evidence="10" type="ORF">Sp14A_21370</name>
</gene>
<accession>A0A345VMR9</accession>
<keyword evidence="6 8" id="KW-0811">Translocation</keyword>
<feature type="transmembrane region" description="Helical" evidence="8">
    <location>
        <begin position="354"/>
        <end position="375"/>
    </location>
</feature>
<feature type="transmembrane region" description="Helical" evidence="8">
    <location>
        <begin position="108"/>
        <end position="133"/>
    </location>
</feature>
<protein>
    <recommendedName>
        <fullName evidence="8 9">Accessory Sec system protein translocase subunit SecY2</fullName>
    </recommendedName>
</protein>
<comment type="function">
    <text evidence="8">Part of the accessory SecA2/SecY2 system specifically required for export of possible cell wall proteins. The central subunit of a protein translocation channel.</text>
</comment>
<keyword evidence="4 8" id="KW-0653">Protein transport</keyword>
<dbReference type="InterPro" id="IPR023201">
    <property type="entry name" value="SecY_dom_sf"/>
</dbReference>
<dbReference type="InterPro" id="IPR002208">
    <property type="entry name" value="SecY/SEC61-alpha"/>
</dbReference>
<evidence type="ECO:0000256" key="9">
    <source>
        <dbReference type="NCBIfam" id="TIGR02920"/>
    </source>
</evidence>
<dbReference type="Gene3D" id="1.10.3370.10">
    <property type="entry name" value="SecY subunit domain"/>
    <property type="match status" value="1"/>
</dbReference>
<dbReference type="Pfam" id="PF00344">
    <property type="entry name" value="SecY"/>
    <property type="match status" value="1"/>
</dbReference>
<organism evidence="10 11">
    <name type="scientific">Streptococcus pluranimalium</name>
    <dbReference type="NCBI Taxonomy" id="82348"/>
    <lineage>
        <taxon>Bacteria</taxon>
        <taxon>Bacillati</taxon>
        <taxon>Bacillota</taxon>
        <taxon>Bacilli</taxon>
        <taxon>Lactobacillales</taxon>
        <taxon>Streptococcaceae</taxon>
        <taxon>Streptococcus</taxon>
    </lineage>
</organism>
<dbReference type="PANTHER" id="PTHR10906">
    <property type="entry name" value="SECY/SEC61-ALPHA FAMILY MEMBER"/>
    <property type="match status" value="1"/>
</dbReference>
<feature type="transmembrane region" description="Helical" evidence="8">
    <location>
        <begin position="65"/>
        <end position="88"/>
    </location>
</feature>
<dbReference type="GO" id="GO:0006605">
    <property type="term" value="P:protein targeting"/>
    <property type="evidence" value="ECO:0007669"/>
    <property type="project" value="UniProtKB-UniRule"/>
</dbReference>
<dbReference type="GO" id="GO:0005886">
    <property type="term" value="C:plasma membrane"/>
    <property type="evidence" value="ECO:0007669"/>
    <property type="project" value="UniProtKB-SubCell"/>
</dbReference>
<feature type="transmembrane region" description="Helical" evidence="8">
    <location>
        <begin position="139"/>
        <end position="159"/>
    </location>
</feature>
<feature type="transmembrane region" description="Helical" evidence="8">
    <location>
        <begin position="21"/>
        <end position="45"/>
    </location>
</feature>
<evidence type="ECO:0000256" key="3">
    <source>
        <dbReference type="ARBA" id="ARBA00022692"/>
    </source>
</evidence>
<evidence type="ECO:0000256" key="2">
    <source>
        <dbReference type="ARBA" id="ARBA00022475"/>
    </source>
</evidence>
<dbReference type="EMBL" id="CP022601">
    <property type="protein sequence ID" value="AXJ14021.1"/>
    <property type="molecule type" value="Genomic_DNA"/>
</dbReference>
<dbReference type="RefSeq" id="WP_162797790.1">
    <property type="nucleotide sequence ID" value="NZ_CP022601.1"/>
</dbReference>
<evidence type="ECO:0000256" key="1">
    <source>
        <dbReference type="ARBA" id="ARBA00022448"/>
    </source>
</evidence>
<feature type="transmembrane region" description="Helical" evidence="8">
    <location>
        <begin position="258"/>
        <end position="280"/>
    </location>
</feature>
<feature type="transmembrane region" description="Helical" evidence="8">
    <location>
        <begin position="381"/>
        <end position="401"/>
    </location>
</feature>
<evidence type="ECO:0000256" key="4">
    <source>
        <dbReference type="ARBA" id="ARBA00022927"/>
    </source>
</evidence>
<keyword evidence="5 8" id="KW-1133">Transmembrane helix</keyword>
<feature type="transmembrane region" description="Helical" evidence="8">
    <location>
        <begin position="202"/>
        <end position="223"/>
    </location>
</feature>
<dbReference type="InterPro" id="IPR014269">
    <property type="entry name" value="SecY2"/>
</dbReference>
<keyword evidence="2 8" id="KW-1003">Cell membrane</keyword>
<dbReference type="PIRSF" id="PIRSF004557">
    <property type="entry name" value="SecY"/>
    <property type="match status" value="1"/>
</dbReference>
<dbReference type="SUPFAM" id="SSF103491">
    <property type="entry name" value="Preprotein translocase SecY subunit"/>
    <property type="match status" value="1"/>
</dbReference>
<comment type="similarity">
    <text evidence="8">Belongs to the SecY/SEC61-alpha family. SecY2 subfamily.</text>
</comment>
<reference evidence="10 11" key="1">
    <citation type="submission" date="2017-07" db="EMBL/GenBank/DDBJ databases">
        <title>Streptococcus pluranimalium as cause of bovine abortion.</title>
        <authorList>
            <person name="Rodriguez Campos S."/>
            <person name="Gobeli Brawand S."/>
            <person name="Brodard I."/>
            <person name="Rychener L."/>
            <person name="Perreten V."/>
        </authorList>
    </citation>
    <scope>NUCLEOTIDE SEQUENCE [LARGE SCALE GENOMIC DNA]</scope>
    <source>
        <strain evidence="10 11">14A0014</strain>
    </source>
</reference>
<comment type="subcellular location">
    <subcellularLocation>
        <location evidence="8">Cell membrane</location>
        <topology evidence="8">Multi-pass membrane protein</topology>
    </subcellularLocation>
</comment>
<feature type="transmembrane region" description="Helical" evidence="8">
    <location>
        <begin position="171"/>
        <end position="190"/>
    </location>
</feature>
<dbReference type="Proteomes" id="UP000255411">
    <property type="component" value="Chromosome"/>
</dbReference>
<dbReference type="PRINTS" id="PR00303">
    <property type="entry name" value="SECYTRNLCASE"/>
</dbReference>
<feature type="transmembrane region" description="Helical" evidence="8">
    <location>
        <begin position="300"/>
        <end position="319"/>
    </location>
</feature>
<dbReference type="NCBIfam" id="TIGR02920">
    <property type="entry name" value="acc_sec_Y2"/>
    <property type="match status" value="1"/>
</dbReference>
<keyword evidence="7 8" id="KW-0472">Membrane</keyword>
<evidence type="ECO:0000313" key="10">
    <source>
        <dbReference type="EMBL" id="AXJ14021.1"/>
    </source>
</evidence>
<proteinExistence type="inferred from homology"/>
<name>A0A345VMR9_9STRE</name>
<evidence type="ECO:0000256" key="5">
    <source>
        <dbReference type="ARBA" id="ARBA00022989"/>
    </source>
</evidence>
<dbReference type="AlphaFoldDB" id="A0A345VMR9"/>
<dbReference type="HAMAP" id="MF_01466">
    <property type="entry name" value="SecY2"/>
    <property type="match status" value="1"/>
</dbReference>
<sequence length="417" mass="47323">MKKLNTRWQTSPICRRLPWTFLILFVYLLGRTLPVPTVSLMSNYLKDENANRLLENLATVSGGTFSSITLFSLGLSPYMTGMILWRFLMFFDTFKKMPSKQIHKSKMILILIVALIQSFGLTRTASFVTMTTFGQNHQLVFRLITMLIMIVGAFVLMWLGEMNNQKGIGSTMIIIISNMILGFLTSLYTFLTSNTFTLLELVRSVCLFGFGIAILVGIAVITYRAEYRIRIRRINIVSSFSEETYLPIKLIPAGGMPFMYGMTLMILPPLIVSGLLSIFPNDETLKYLSSNVGLTQLPGVLFYIALLAILSIGFSYYNYDPSDMAENMQLHGDYIEYVRPGKDTADYINHYLKYLIAIGTIFVMVMGGGPMLVRWSQGGEVTLVLLITNVYIVTILMMSIVEQIETLQSWKRYQKLF</sequence>
<keyword evidence="3 8" id="KW-0812">Transmembrane</keyword>
<evidence type="ECO:0000256" key="8">
    <source>
        <dbReference type="HAMAP-Rule" id="MF_01466"/>
    </source>
</evidence>
<evidence type="ECO:0000256" key="7">
    <source>
        <dbReference type="ARBA" id="ARBA00023136"/>
    </source>
</evidence>
<evidence type="ECO:0000313" key="11">
    <source>
        <dbReference type="Proteomes" id="UP000255411"/>
    </source>
</evidence>
<dbReference type="GO" id="GO:0065002">
    <property type="term" value="P:intracellular protein transmembrane transport"/>
    <property type="evidence" value="ECO:0007669"/>
    <property type="project" value="UniProtKB-UniRule"/>
</dbReference>
<keyword evidence="1 8" id="KW-0813">Transport</keyword>
<evidence type="ECO:0000256" key="6">
    <source>
        <dbReference type="ARBA" id="ARBA00023010"/>
    </source>
</evidence>
<comment type="subunit">
    <text evidence="8">Component of the accessory SecA2/SecY2 protein translocase complex required to export cell wall proteins. May form heterotrimers with SecE and SecG subunits.</text>
</comment>